<comment type="function">
    <text evidence="1">The aspartyl protease (PR) mediates the proteolytic cleavages of the Gag and Gag-Pol polyproteins after assembly of the VLP.</text>
</comment>
<dbReference type="VEuPathDB" id="FungiDB:ATEG_07966"/>
<keyword evidence="2" id="KW-0815">Transposition</keyword>
<evidence type="ECO:0000256" key="12">
    <source>
        <dbReference type="ARBA" id="ARBA00022842"/>
    </source>
</evidence>
<dbReference type="PROSITE" id="PS50994">
    <property type="entry name" value="INTEGRASE"/>
    <property type="match status" value="1"/>
</dbReference>
<evidence type="ECO:0000256" key="9">
    <source>
        <dbReference type="ARBA" id="ARBA00022759"/>
    </source>
</evidence>
<evidence type="ECO:0000256" key="6">
    <source>
        <dbReference type="ARBA" id="ARBA00022722"/>
    </source>
</evidence>
<evidence type="ECO:0000256" key="1">
    <source>
        <dbReference type="ARBA" id="ARBA00002180"/>
    </source>
</evidence>
<dbReference type="Proteomes" id="UP000452235">
    <property type="component" value="Unassembled WGS sequence"/>
</dbReference>
<evidence type="ECO:0000256" key="11">
    <source>
        <dbReference type="ARBA" id="ARBA00022840"/>
    </source>
</evidence>
<dbReference type="OrthoDB" id="4501190at2759"/>
<evidence type="ECO:0000256" key="13">
    <source>
        <dbReference type="ARBA" id="ARBA00022884"/>
    </source>
</evidence>
<dbReference type="GO" id="GO:0006508">
    <property type="term" value="P:proteolysis"/>
    <property type="evidence" value="ECO:0007669"/>
    <property type="project" value="UniProtKB-KW"/>
</dbReference>
<dbReference type="GO" id="GO:0006310">
    <property type="term" value="P:DNA recombination"/>
    <property type="evidence" value="ECO:0007669"/>
    <property type="project" value="UniProtKB-KW"/>
</dbReference>
<sequence length="467" mass="53200">MPGLRKSLGRLPDDIFKDLKKPEGTQEKPSPSGEPKAAMFTAMRIIKTTRKGPNAAVVAAMTATTGHPLQNSFILDTGADVHVCSDLSRFKNLRSVDDQDLYVGDNLVPIKGYGEVDIEGKTSKGKPALIELREVAYVPNFNINVLSYYRARQAGFYLQEPQCRIVNKKQHEICQLQTMHRLMVVEYKETGPNTAFSARKSMEPRHVGHQPIEHLEECAQGVKVTPSPEPTRIYKVCRLTKSFQQISRRPREVVNKPGYAIHMDIIHMEEGFNDDRYIVHYACRATGFHWIYTTKTKSAAIKTFQHLHHRLKKQDIEITKLFSDHDTSFGPEHREFCRVHCIDHEMSAPYASQQNSFIERAGGVIILRIRALINAARVPFKFWPVVAETVAHLANYTPTRSKGEKWTTPYENWTGKKPDLSNLRVLGCRAFVRDPRVPKSDKIAPRAWIGYLVGYTASNIWKGRHVR</sequence>
<organism evidence="23 24">
    <name type="scientific">Aspergillus terreus</name>
    <dbReference type="NCBI Taxonomy" id="33178"/>
    <lineage>
        <taxon>Eukaryota</taxon>
        <taxon>Fungi</taxon>
        <taxon>Dikarya</taxon>
        <taxon>Ascomycota</taxon>
        <taxon>Pezizomycotina</taxon>
        <taxon>Eurotiomycetes</taxon>
        <taxon>Eurotiomycetidae</taxon>
        <taxon>Eurotiales</taxon>
        <taxon>Aspergillaceae</taxon>
        <taxon>Aspergillus</taxon>
        <taxon>Aspergillus subgen. Circumdati</taxon>
    </lineage>
</organism>
<dbReference type="GO" id="GO:0005634">
    <property type="term" value="C:nucleus"/>
    <property type="evidence" value="ECO:0007669"/>
    <property type="project" value="UniProtKB-ARBA"/>
</dbReference>
<keyword evidence="19" id="KW-0233">DNA recombination</keyword>
<dbReference type="GO" id="GO:0003964">
    <property type="term" value="F:RNA-directed DNA polymerase activity"/>
    <property type="evidence" value="ECO:0007669"/>
    <property type="project" value="UniProtKB-KW"/>
</dbReference>
<comment type="catalytic activity">
    <reaction evidence="20">
        <text>DNA(n) + a 2'-deoxyribonucleoside 5'-triphosphate = DNA(n+1) + diphosphate</text>
        <dbReference type="Rhea" id="RHEA:22508"/>
        <dbReference type="Rhea" id="RHEA-COMP:17339"/>
        <dbReference type="Rhea" id="RHEA-COMP:17340"/>
        <dbReference type="ChEBI" id="CHEBI:33019"/>
        <dbReference type="ChEBI" id="CHEBI:61560"/>
        <dbReference type="ChEBI" id="CHEBI:173112"/>
        <dbReference type="EC" id="2.7.7.49"/>
    </reaction>
</comment>
<dbReference type="GO" id="GO:0015074">
    <property type="term" value="P:DNA integration"/>
    <property type="evidence" value="ECO:0007669"/>
    <property type="project" value="UniProtKB-KW"/>
</dbReference>
<dbReference type="InterPro" id="IPR039537">
    <property type="entry name" value="Retrotran_Ty1/copia-like"/>
</dbReference>
<dbReference type="EMBL" id="BLJY01000009">
    <property type="protein sequence ID" value="GFF18985.1"/>
    <property type="molecule type" value="Genomic_DNA"/>
</dbReference>
<dbReference type="GO" id="GO:0005524">
    <property type="term" value="F:ATP binding"/>
    <property type="evidence" value="ECO:0007669"/>
    <property type="project" value="UniProtKB-KW"/>
</dbReference>
<keyword evidence="14" id="KW-0229">DNA integration</keyword>
<evidence type="ECO:0000256" key="19">
    <source>
        <dbReference type="ARBA" id="ARBA00023172"/>
    </source>
</evidence>
<keyword evidence="16" id="KW-0808">Transferase</keyword>
<dbReference type="GO" id="GO:0003887">
    <property type="term" value="F:DNA-directed DNA polymerase activity"/>
    <property type="evidence" value="ECO:0007669"/>
    <property type="project" value="UniProtKB-KW"/>
</dbReference>
<keyword evidence="24" id="KW-1185">Reference proteome</keyword>
<dbReference type="InterPro" id="IPR001584">
    <property type="entry name" value="Integrase_cat-core"/>
</dbReference>
<dbReference type="PANTHER" id="PTHR42648:SF11">
    <property type="entry name" value="TRANSPOSON TY4-P GAG-POL POLYPROTEIN"/>
    <property type="match status" value="1"/>
</dbReference>
<keyword evidence="16" id="KW-0239">DNA-directed DNA polymerase</keyword>
<keyword evidence="13" id="KW-0694">RNA-binding</keyword>
<accession>A0A5M3Z844</accession>
<dbReference type="InterPro" id="IPR012337">
    <property type="entry name" value="RNaseH-like_sf"/>
</dbReference>
<feature type="region of interest" description="Disordered" evidence="22">
    <location>
        <begin position="1"/>
        <end position="35"/>
    </location>
</feature>
<proteinExistence type="predicted"/>
<dbReference type="GO" id="GO:0032196">
    <property type="term" value="P:transposition"/>
    <property type="evidence" value="ECO:0007669"/>
    <property type="project" value="UniProtKB-KW"/>
</dbReference>
<keyword evidence="11" id="KW-0067">ATP-binding</keyword>
<evidence type="ECO:0000256" key="3">
    <source>
        <dbReference type="ARBA" id="ARBA00022612"/>
    </source>
</evidence>
<comment type="catalytic activity">
    <reaction evidence="21">
        <text>DNA(n) + a 2'-deoxyribonucleoside 5'-triphosphate = DNA(n+1) + diphosphate</text>
        <dbReference type="Rhea" id="RHEA:22508"/>
        <dbReference type="Rhea" id="RHEA-COMP:17339"/>
        <dbReference type="Rhea" id="RHEA-COMP:17340"/>
        <dbReference type="ChEBI" id="CHEBI:33019"/>
        <dbReference type="ChEBI" id="CHEBI:61560"/>
        <dbReference type="ChEBI" id="CHEBI:173112"/>
        <dbReference type="EC" id="2.7.7.7"/>
    </reaction>
</comment>
<gene>
    <name evidence="23" type="ORF">ATEIFO6365_0009034800</name>
</gene>
<keyword evidence="12" id="KW-0460">Magnesium</keyword>
<dbReference type="GO" id="GO:0003723">
    <property type="term" value="F:RNA binding"/>
    <property type="evidence" value="ECO:0007669"/>
    <property type="project" value="UniProtKB-KW"/>
</dbReference>
<keyword evidence="18" id="KW-0238">DNA-binding</keyword>
<reference evidence="23 24" key="1">
    <citation type="submission" date="2020-01" db="EMBL/GenBank/DDBJ databases">
        <title>Aspergillus terreus IFO 6365 whole genome shotgun sequence.</title>
        <authorList>
            <person name="Kanamasa S."/>
            <person name="Takahashi H."/>
        </authorList>
    </citation>
    <scope>NUCLEOTIDE SEQUENCE [LARGE SCALE GENOMIC DNA]</scope>
    <source>
        <strain evidence="23 24">IFO 6365</strain>
    </source>
</reference>
<keyword evidence="9" id="KW-0255">Endonuclease</keyword>
<comment type="caution">
    <text evidence="23">The sequence shown here is derived from an EMBL/GenBank/DDBJ whole genome shotgun (WGS) entry which is preliminary data.</text>
</comment>
<evidence type="ECO:0000256" key="2">
    <source>
        <dbReference type="ARBA" id="ARBA00022578"/>
    </source>
</evidence>
<evidence type="ECO:0000256" key="10">
    <source>
        <dbReference type="ARBA" id="ARBA00022801"/>
    </source>
</evidence>
<dbReference type="GO" id="GO:0004519">
    <property type="term" value="F:endonuclease activity"/>
    <property type="evidence" value="ECO:0007669"/>
    <property type="project" value="UniProtKB-KW"/>
</dbReference>
<evidence type="ECO:0000313" key="24">
    <source>
        <dbReference type="Proteomes" id="UP000452235"/>
    </source>
</evidence>
<evidence type="ECO:0000256" key="15">
    <source>
        <dbReference type="ARBA" id="ARBA00022918"/>
    </source>
</evidence>
<evidence type="ECO:0000256" key="14">
    <source>
        <dbReference type="ARBA" id="ARBA00022908"/>
    </source>
</evidence>
<keyword evidence="4" id="KW-0645">Protease</keyword>
<keyword evidence="8" id="KW-0547">Nucleotide-binding</keyword>
<evidence type="ECO:0000256" key="21">
    <source>
        <dbReference type="ARBA" id="ARBA00049244"/>
    </source>
</evidence>
<dbReference type="Gene3D" id="3.30.420.10">
    <property type="entry name" value="Ribonuclease H-like superfamily/Ribonuclease H"/>
    <property type="match status" value="1"/>
</dbReference>
<evidence type="ECO:0000256" key="8">
    <source>
        <dbReference type="ARBA" id="ARBA00022741"/>
    </source>
</evidence>
<dbReference type="GO" id="GO:0046872">
    <property type="term" value="F:metal ion binding"/>
    <property type="evidence" value="ECO:0007669"/>
    <property type="project" value="UniProtKB-KW"/>
</dbReference>
<evidence type="ECO:0000256" key="20">
    <source>
        <dbReference type="ARBA" id="ARBA00048173"/>
    </source>
</evidence>
<evidence type="ECO:0000256" key="18">
    <source>
        <dbReference type="ARBA" id="ARBA00023125"/>
    </source>
</evidence>
<evidence type="ECO:0000256" key="17">
    <source>
        <dbReference type="ARBA" id="ARBA00023113"/>
    </source>
</evidence>
<name>A0A5M3Z844_ASPTE</name>
<keyword evidence="3" id="KW-1188">Viral release from host cell</keyword>
<dbReference type="AlphaFoldDB" id="A0A5M3Z844"/>
<keyword evidence="10" id="KW-0378">Hydrolase</keyword>
<dbReference type="SUPFAM" id="SSF53098">
    <property type="entry name" value="Ribonuclease H-like"/>
    <property type="match status" value="1"/>
</dbReference>
<evidence type="ECO:0000256" key="22">
    <source>
        <dbReference type="SAM" id="MobiDB-lite"/>
    </source>
</evidence>
<feature type="compositionally biased region" description="Basic and acidic residues" evidence="22">
    <location>
        <begin position="11"/>
        <end position="26"/>
    </location>
</feature>
<keyword evidence="6" id="KW-0540">Nuclease</keyword>
<protein>
    <submittedName>
        <fullName evidence="23">Integrase catalytic core</fullName>
    </submittedName>
</protein>
<dbReference type="GO" id="GO:0008233">
    <property type="term" value="F:peptidase activity"/>
    <property type="evidence" value="ECO:0007669"/>
    <property type="project" value="UniProtKB-KW"/>
</dbReference>
<dbReference type="GO" id="GO:0003677">
    <property type="term" value="F:DNA binding"/>
    <property type="evidence" value="ECO:0007669"/>
    <property type="project" value="UniProtKB-KW"/>
</dbReference>
<dbReference type="Pfam" id="PF22936">
    <property type="entry name" value="Pol_BBD"/>
    <property type="match status" value="1"/>
</dbReference>
<dbReference type="InterPro" id="IPR054722">
    <property type="entry name" value="PolX-like_BBD"/>
</dbReference>
<keyword evidence="15" id="KW-0695">RNA-directed DNA polymerase</keyword>
<keyword evidence="7" id="KW-0479">Metal-binding</keyword>
<dbReference type="PANTHER" id="PTHR42648">
    <property type="entry name" value="TRANSPOSASE, PUTATIVE-RELATED"/>
    <property type="match status" value="1"/>
</dbReference>
<dbReference type="InterPro" id="IPR036397">
    <property type="entry name" value="RNaseH_sf"/>
</dbReference>
<evidence type="ECO:0000256" key="4">
    <source>
        <dbReference type="ARBA" id="ARBA00022670"/>
    </source>
</evidence>
<evidence type="ECO:0000313" key="23">
    <source>
        <dbReference type="EMBL" id="GFF18985.1"/>
    </source>
</evidence>
<evidence type="ECO:0000256" key="5">
    <source>
        <dbReference type="ARBA" id="ARBA00022695"/>
    </source>
</evidence>
<keyword evidence="5" id="KW-0548">Nucleotidyltransferase</keyword>
<evidence type="ECO:0000256" key="7">
    <source>
        <dbReference type="ARBA" id="ARBA00022723"/>
    </source>
</evidence>
<evidence type="ECO:0000256" key="16">
    <source>
        <dbReference type="ARBA" id="ARBA00022932"/>
    </source>
</evidence>
<keyword evidence="17" id="KW-0917">Virion maturation</keyword>